<dbReference type="RefSeq" id="WP_283371908.1">
    <property type="nucleotide sequence ID" value="NZ_JASHID010000026.1"/>
</dbReference>
<reference evidence="2 3" key="1">
    <citation type="submission" date="2023-05" db="EMBL/GenBank/DDBJ databases">
        <title>Novel species of genus Flectobacillus isolated from stream in China.</title>
        <authorList>
            <person name="Lu H."/>
        </authorList>
    </citation>
    <scope>NUCLEOTIDE SEQUENCE [LARGE SCALE GENOMIC DNA]</scope>
    <source>
        <strain evidence="2 3">DC10W</strain>
    </source>
</reference>
<name>A0ABT6YUF0_9BACT</name>
<gene>
    <name evidence="2" type="ORF">QM480_23020</name>
</gene>
<evidence type="ECO:0000313" key="2">
    <source>
        <dbReference type="EMBL" id="MDI9867232.1"/>
    </source>
</evidence>
<keyword evidence="1" id="KW-0472">Membrane</keyword>
<sequence>MSFSSKILLDSNNTNVKKAQPDSTLLLKNPADTTQIGTIEIDSSKTPSDNYRPIIIAYPRGYDKNRNPRYKLSGRVKYIKQYHYRKLSGDEWVTIAKLSLLAIAAIVYLFK</sequence>
<keyword evidence="1" id="KW-0812">Transmembrane</keyword>
<accession>A0ABT6YUF0</accession>
<protein>
    <submittedName>
        <fullName evidence="2">Uncharacterized protein</fullName>
    </submittedName>
</protein>
<feature type="transmembrane region" description="Helical" evidence="1">
    <location>
        <begin position="92"/>
        <end position="110"/>
    </location>
</feature>
<keyword evidence="3" id="KW-1185">Reference proteome</keyword>
<dbReference type="Proteomes" id="UP001236569">
    <property type="component" value="Unassembled WGS sequence"/>
</dbReference>
<dbReference type="EMBL" id="JASHID010000026">
    <property type="protein sequence ID" value="MDI9867232.1"/>
    <property type="molecule type" value="Genomic_DNA"/>
</dbReference>
<evidence type="ECO:0000256" key="1">
    <source>
        <dbReference type="SAM" id="Phobius"/>
    </source>
</evidence>
<organism evidence="2 3">
    <name type="scientific">Flectobacillus longus</name>
    <dbReference type="NCBI Taxonomy" id="2984207"/>
    <lineage>
        <taxon>Bacteria</taxon>
        <taxon>Pseudomonadati</taxon>
        <taxon>Bacteroidota</taxon>
        <taxon>Cytophagia</taxon>
        <taxon>Cytophagales</taxon>
        <taxon>Flectobacillaceae</taxon>
        <taxon>Flectobacillus</taxon>
    </lineage>
</organism>
<evidence type="ECO:0000313" key="3">
    <source>
        <dbReference type="Proteomes" id="UP001236569"/>
    </source>
</evidence>
<comment type="caution">
    <text evidence="2">The sequence shown here is derived from an EMBL/GenBank/DDBJ whole genome shotgun (WGS) entry which is preliminary data.</text>
</comment>
<proteinExistence type="predicted"/>
<keyword evidence="1" id="KW-1133">Transmembrane helix</keyword>